<feature type="region of interest" description="Disordered" evidence="1">
    <location>
        <begin position="92"/>
        <end position="113"/>
    </location>
</feature>
<reference evidence="2 3" key="1">
    <citation type="journal article" date="2019" name="Int. J. Syst. Evol. Microbiol.">
        <title>The Global Catalogue of Microorganisms (GCM) 10K type strain sequencing project: providing services to taxonomists for standard genome sequencing and annotation.</title>
        <authorList>
            <consortium name="The Broad Institute Genomics Platform"/>
            <consortium name="The Broad Institute Genome Sequencing Center for Infectious Disease"/>
            <person name="Wu L."/>
            <person name="Ma J."/>
        </authorList>
    </citation>
    <scope>NUCLEOTIDE SEQUENCE [LARGE SCALE GENOMIC DNA]</scope>
    <source>
        <strain evidence="2 3">JCM 4788</strain>
    </source>
</reference>
<dbReference type="EMBL" id="BAAABX010000003">
    <property type="protein sequence ID" value="GAA0384320.1"/>
    <property type="molecule type" value="Genomic_DNA"/>
</dbReference>
<dbReference type="RefSeq" id="WP_344018509.1">
    <property type="nucleotide sequence ID" value="NZ_BAAABX010000003.1"/>
</dbReference>
<proteinExistence type="predicted"/>
<evidence type="ECO:0000256" key="1">
    <source>
        <dbReference type="SAM" id="MobiDB-lite"/>
    </source>
</evidence>
<keyword evidence="3" id="KW-1185">Reference proteome</keyword>
<comment type="caution">
    <text evidence="2">The sequence shown here is derived from an EMBL/GenBank/DDBJ whole genome shotgun (WGS) entry which is preliminary data.</text>
</comment>
<dbReference type="Proteomes" id="UP001500879">
    <property type="component" value="Unassembled WGS sequence"/>
</dbReference>
<protein>
    <submittedName>
        <fullName evidence="2">Uncharacterized protein</fullName>
    </submittedName>
</protein>
<evidence type="ECO:0000313" key="2">
    <source>
        <dbReference type="EMBL" id="GAA0384320.1"/>
    </source>
</evidence>
<gene>
    <name evidence="2" type="ORF">GCM10010357_01500</name>
</gene>
<evidence type="ECO:0000313" key="3">
    <source>
        <dbReference type="Proteomes" id="UP001500879"/>
    </source>
</evidence>
<organism evidence="2 3">
    <name type="scientific">Streptomyces luteireticuli</name>
    <dbReference type="NCBI Taxonomy" id="173858"/>
    <lineage>
        <taxon>Bacteria</taxon>
        <taxon>Bacillati</taxon>
        <taxon>Actinomycetota</taxon>
        <taxon>Actinomycetes</taxon>
        <taxon>Kitasatosporales</taxon>
        <taxon>Streptomycetaceae</taxon>
        <taxon>Streptomyces</taxon>
    </lineage>
</organism>
<accession>A0ABN0Y5U7</accession>
<feature type="compositionally biased region" description="Basic and acidic residues" evidence="1">
    <location>
        <begin position="92"/>
        <end position="112"/>
    </location>
</feature>
<name>A0ABN0Y5U7_9ACTN</name>
<sequence length="189" mass="21022">MASGLPGAWRPFGLTGQQVARHKPHVLANLSGDNLWQAVAEAQQEQLHVVREVEMRTKLPVLQQARRLRALLTRLRRSVSLVEAAVELERSRRAKAADDERRRREREARKMSEVTPTTLRQMAINDLREPGAARIVAARLYTEAHQRVKAPVMEAVKAEVPYAAIALLTGVSVGTVASWVAAAREEGEL</sequence>